<dbReference type="GO" id="GO:0008270">
    <property type="term" value="F:zinc ion binding"/>
    <property type="evidence" value="ECO:0007669"/>
    <property type="project" value="UniProtKB-KW"/>
</dbReference>
<dbReference type="Proteomes" id="UP000053095">
    <property type="component" value="Unassembled WGS sequence"/>
</dbReference>
<gene>
    <name evidence="4" type="ORF">TCE0_011f00734</name>
</gene>
<feature type="region of interest" description="Disordered" evidence="2">
    <location>
        <begin position="195"/>
        <end position="245"/>
    </location>
</feature>
<keyword evidence="5" id="KW-1185">Reference proteome</keyword>
<organism evidence="4 5">
    <name type="scientific">Talaromyces pinophilus</name>
    <name type="common">Penicillium pinophilum</name>
    <dbReference type="NCBI Taxonomy" id="128442"/>
    <lineage>
        <taxon>Eukaryota</taxon>
        <taxon>Fungi</taxon>
        <taxon>Dikarya</taxon>
        <taxon>Ascomycota</taxon>
        <taxon>Pezizomycotina</taxon>
        <taxon>Eurotiomycetes</taxon>
        <taxon>Eurotiomycetidae</taxon>
        <taxon>Eurotiales</taxon>
        <taxon>Trichocomaceae</taxon>
        <taxon>Talaromyces</taxon>
        <taxon>Talaromyces sect. Talaromyces</taxon>
    </lineage>
</organism>
<protein>
    <submittedName>
        <fullName evidence="4">C2H2 finger domain protein</fullName>
    </submittedName>
</protein>
<keyword evidence="1" id="KW-0479">Metal-binding</keyword>
<sequence length="337" mass="36605">MEYTNSNTSAGLNFQGQPIYSVSNAYEPYGSRLHNEYGITQSKHTLSTESGAGMGVAVGLRHNMGLGITNVNTNNSIGMGMNMNMFTNAIGDMTSGTSSPYGDIRGTMLNAHSYLSPPHTLTSHQVRSSVPCSNTVVIDGVTSASSTRPIAIPLPKHHFRSAPQLALSPSVQSSPPEYPWSAYYYSASPAASASPMSYQSDDFAHRRFGPMNSSQPIPVSPAPSTPESVPSPASLADRVPAEGSPLLQRVRRKKPTHSFECQKCGKAFTRGADVKRHESSVHSPQPMDCPVENCVRKGSIGFPRRDHLMEHLRTFHNHDIPKRNGNRKRKARAMLDA</sequence>
<evidence type="ECO:0000313" key="5">
    <source>
        <dbReference type="Proteomes" id="UP000053095"/>
    </source>
</evidence>
<dbReference type="PROSITE" id="PS00028">
    <property type="entry name" value="ZINC_FINGER_C2H2_1"/>
    <property type="match status" value="1"/>
</dbReference>
<keyword evidence="1" id="KW-0863">Zinc-finger</keyword>
<feature type="domain" description="C2H2-type" evidence="3">
    <location>
        <begin position="259"/>
        <end position="287"/>
    </location>
</feature>
<name>A0A0B8MY37_TALPI</name>
<dbReference type="PROSITE" id="PS50157">
    <property type="entry name" value="ZINC_FINGER_C2H2_2"/>
    <property type="match status" value="1"/>
</dbReference>
<evidence type="ECO:0000313" key="4">
    <source>
        <dbReference type="EMBL" id="GAM33663.1"/>
    </source>
</evidence>
<dbReference type="SMART" id="SM00355">
    <property type="entry name" value="ZnF_C2H2"/>
    <property type="match status" value="2"/>
</dbReference>
<dbReference type="InterPro" id="IPR013087">
    <property type="entry name" value="Znf_C2H2_type"/>
</dbReference>
<proteinExistence type="predicted"/>
<evidence type="ECO:0000256" key="1">
    <source>
        <dbReference type="PROSITE-ProRule" id="PRU00042"/>
    </source>
</evidence>
<keyword evidence="1" id="KW-0862">Zinc</keyword>
<reference evidence="5" key="1">
    <citation type="journal article" date="2015" name="Genome Announc.">
        <title>Draft genome sequence of Talaromyces cellulolyticus strain Y-94, a source of lignocellulosic biomass-degrading enzymes.</title>
        <authorList>
            <person name="Fujii T."/>
            <person name="Koike H."/>
            <person name="Sawayama S."/>
            <person name="Yano S."/>
            <person name="Inoue H."/>
        </authorList>
    </citation>
    <scope>NUCLEOTIDE SEQUENCE [LARGE SCALE GENOMIC DNA]</scope>
    <source>
        <strain evidence="5">Y-94</strain>
    </source>
</reference>
<accession>A0A0B8MY37</accession>
<dbReference type="EMBL" id="DF933807">
    <property type="protein sequence ID" value="GAM33663.1"/>
    <property type="molecule type" value="Genomic_DNA"/>
</dbReference>
<evidence type="ECO:0000256" key="2">
    <source>
        <dbReference type="SAM" id="MobiDB-lite"/>
    </source>
</evidence>
<dbReference type="AlphaFoldDB" id="A0A0B8MY37"/>
<evidence type="ECO:0000259" key="3">
    <source>
        <dbReference type="PROSITE" id="PS50157"/>
    </source>
</evidence>
<dbReference type="Gene3D" id="3.30.160.60">
    <property type="entry name" value="Classic Zinc Finger"/>
    <property type="match status" value="1"/>
</dbReference>